<evidence type="ECO:0000313" key="4">
    <source>
        <dbReference type="Proteomes" id="UP000070700"/>
    </source>
</evidence>
<dbReference type="CDD" id="cd00056">
    <property type="entry name" value="ENDO3c"/>
    <property type="match status" value="1"/>
</dbReference>
<evidence type="ECO:0000313" key="3">
    <source>
        <dbReference type="EMBL" id="KUJ23557.1"/>
    </source>
</evidence>
<dbReference type="PANTHER" id="PTHR47203:SF1">
    <property type="entry name" value="HYPOTHETICAL BASE EXCISION DNA REPAIR PROTEIN (EUROFUNG)"/>
    <property type="match status" value="1"/>
</dbReference>
<dbReference type="Gene3D" id="1.10.1670.10">
    <property type="entry name" value="Helix-hairpin-Helix base-excision DNA repair enzymes (C-terminal)"/>
    <property type="match status" value="1"/>
</dbReference>
<gene>
    <name evidence="3" type="ORF">LY89DRAFT_713984</name>
</gene>
<dbReference type="SMART" id="SM00478">
    <property type="entry name" value="ENDO3c"/>
    <property type="match status" value="1"/>
</dbReference>
<dbReference type="AlphaFoldDB" id="A0A194XV23"/>
<protein>
    <submittedName>
        <fullName evidence="3">DNA glycosylase</fullName>
    </submittedName>
</protein>
<dbReference type="GO" id="GO:0006285">
    <property type="term" value="P:base-excision repair, AP site formation"/>
    <property type="evidence" value="ECO:0007669"/>
    <property type="project" value="UniProtKB-ARBA"/>
</dbReference>
<accession>A0A194XV23</accession>
<dbReference type="OrthoDB" id="5607at2759"/>
<feature type="compositionally biased region" description="Basic and acidic residues" evidence="1">
    <location>
        <begin position="128"/>
        <end position="163"/>
    </location>
</feature>
<dbReference type="InParanoid" id="A0A194XV23"/>
<feature type="region of interest" description="Disordered" evidence="1">
    <location>
        <begin position="20"/>
        <end position="44"/>
    </location>
</feature>
<dbReference type="Proteomes" id="UP000070700">
    <property type="component" value="Unassembled WGS sequence"/>
</dbReference>
<dbReference type="Gene3D" id="1.10.340.30">
    <property type="entry name" value="Hypothetical protein, domain 2"/>
    <property type="match status" value="1"/>
</dbReference>
<dbReference type="PANTHER" id="PTHR47203">
    <property type="match status" value="1"/>
</dbReference>
<dbReference type="Pfam" id="PF00730">
    <property type="entry name" value="HhH-GPD"/>
    <property type="match status" value="1"/>
</dbReference>
<organism evidence="3 4">
    <name type="scientific">Mollisia scopiformis</name>
    <name type="common">Conifer needle endophyte fungus</name>
    <name type="synonym">Phialocephala scopiformis</name>
    <dbReference type="NCBI Taxonomy" id="149040"/>
    <lineage>
        <taxon>Eukaryota</taxon>
        <taxon>Fungi</taxon>
        <taxon>Dikarya</taxon>
        <taxon>Ascomycota</taxon>
        <taxon>Pezizomycotina</taxon>
        <taxon>Leotiomycetes</taxon>
        <taxon>Helotiales</taxon>
        <taxon>Mollisiaceae</taxon>
        <taxon>Mollisia</taxon>
    </lineage>
</organism>
<dbReference type="KEGG" id="psco:LY89DRAFT_713984"/>
<feature type="compositionally biased region" description="Polar residues" evidence="1">
    <location>
        <begin position="57"/>
        <end position="68"/>
    </location>
</feature>
<sequence>MATTRGAAKRAEALAAEKAALTLSSPPSTPAGVKNGPTFTPFDDADSAVMNKNAMISQIQTPTPSEPVTTKRKRTTKSEKIVESVKGDWDVLPHGLGRKGDLEDDIGDTASQSEVSLTKRPRRGKAVKSKDLKSTPADIKTEAFGDADFLKDIEGKLGRKEQEANVGTDDDEFKEENVEDEKPTKKRSPRKKETNSATDALGPVEKKQRKKKHPYGLTPGFSPFPDHAKPTKEDCYEVNRLLAELHGEVKAPEVIPPPSMEVTGCGEVPDLLDALLRTLLSAATTSKNSNMALQGLKNTFGLRTAGVGKGSINWEGVHEATLDKVIESIKSGGLAKAKGTNIKKILDVVYERNLARVNALTKEKETGETAQVLGAEHETQKQKDTELARFKDNMLTLDYLFELTTDEVMEELTKLPGIGVKTTSCVILFCMKRPSFAVDTHVWRHCKWLGWVPETATRDKTFSHCEVMIPDELKYPLHQLFIKHGKTCPRCKAGTGPGSEGWETAKCPIEHLVKRTGKMKDKTASPMKKSKGKKVESLTHDEEAEESDLTELDDLEDDE</sequence>
<dbReference type="RefSeq" id="XP_018077912.1">
    <property type="nucleotide sequence ID" value="XM_018218097.1"/>
</dbReference>
<feature type="region of interest" description="Disordered" evidence="1">
    <location>
        <begin position="516"/>
        <end position="559"/>
    </location>
</feature>
<reference evidence="3 4" key="1">
    <citation type="submission" date="2015-10" db="EMBL/GenBank/DDBJ databases">
        <title>Full genome of DAOMC 229536 Phialocephala scopiformis, a fungal endophyte of spruce producing the potent anti-insectan compound rugulosin.</title>
        <authorList>
            <consortium name="DOE Joint Genome Institute"/>
            <person name="Walker A.K."/>
            <person name="Frasz S.L."/>
            <person name="Seifert K.A."/>
            <person name="Miller J.D."/>
            <person name="Mondo S.J."/>
            <person name="Labutti K."/>
            <person name="Lipzen A."/>
            <person name="Dockter R."/>
            <person name="Kennedy M."/>
            <person name="Grigoriev I.V."/>
            <person name="Spatafora J.W."/>
        </authorList>
    </citation>
    <scope>NUCLEOTIDE SEQUENCE [LARGE SCALE GENOMIC DNA]</scope>
    <source>
        <strain evidence="3 4">CBS 120377</strain>
    </source>
</reference>
<dbReference type="InterPro" id="IPR003265">
    <property type="entry name" value="HhH-GPD_domain"/>
</dbReference>
<evidence type="ECO:0000256" key="1">
    <source>
        <dbReference type="SAM" id="MobiDB-lite"/>
    </source>
</evidence>
<dbReference type="GeneID" id="28827823"/>
<dbReference type="EMBL" id="KQ947405">
    <property type="protein sequence ID" value="KUJ23557.1"/>
    <property type="molecule type" value="Genomic_DNA"/>
</dbReference>
<evidence type="ECO:0000259" key="2">
    <source>
        <dbReference type="SMART" id="SM00478"/>
    </source>
</evidence>
<dbReference type="SUPFAM" id="SSF48150">
    <property type="entry name" value="DNA-glycosylase"/>
    <property type="match status" value="1"/>
</dbReference>
<keyword evidence="4" id="KW-1185">Reference proteome</keyword>
<dbReference type="GO" id="GO:0000702">
    <property type="term" value="F:oxidized base lesion DNA N-glycosylase activity"/>
    <property type="evidence" value="ECO:0007669"/>
    <property type="project" value="UniProtKB-ARBA"/>
</dbReference>
<name>A0A194XV23_MOLSC</name>
<feature type="region of interest" description="Disordered" evidence="1">
    <location>
        <begin position="57"/>
        <end position="229"/>
    </location>
</feature>
<feature type="compositionally biased region" description="Acidic residues" evidence="1">
    <location>
        <begin position="542"/>
        <end position="559"/>
    </location>
</feature>
<proteinExistence type="predicted"/>
<feature type="compositionally biased region" description="Acidic residues" evidence="1">
    <location>
        <begin position="168"/>
        <end position="179"/>
    </location>
</feature>
<feature type="domain" description="HhH-GPD" evidence="2">
    <location>
        <begin position="280"/>
        <end position="487"/>
    </location>
</feature>
<dbReference type="InterPro" id="IPR023170">
    <property type="entry name" value="HhH_base_excis_C"/>
</dbReference>
<dbReference type="InterPro" id="IPR011257">
    <property type="entry name" value="DNA_glycosylase"/>
</dbReference>
<feature type="compositionally biased region" description="Basic and acidic residues" evidence="1">
    <location>
        <begin position="76"/>
        <end position="91"/>
    </location>
</feature>